<dbReference type="Proteomes" id="UP000277294">
    <property type="component" value="Unassembled WGS sequence"/>
</dbReference>
<sequence>MSSTPAPALTPEQLRDVYSRMVLIREFEEQVRRLATSGTVPGLAHLCAGQEATAVGACYFLNDDDYIASSHRGHGHCLAKGMRPDRLLAEILGKRDGYCGGRSGSMHVSDPSTGNLGTNGIVGGGISLAAGAALAARHAGGNRVAMCFFGDGALNQGIAFEVMNMASIWKLPVIFVCENNGYGEYTALEDVTAGKSLPARGEVFDIPSDILDGMDVLTVLDAAHRAIARARRGDGPSFLIFNTYRYGGHHVGDKQAYKDDDEVKQWQARDPILKLQRLLLEQQAATEEELDALRQEASRRVREAADFAKASPEPDANQLSRFVYA</sequence>
<dbReference type="OrthoDB" id="9766715at2"/>
<keyword evidence="3" id="KW-0786">Thiamine pyrophosphate</keyword>
<proteinExistence type="predicted"/>
<dbReference type="EMBL" id="UWPJ01000013">
    <property type="protein sequence ID" value="VCU69355.1"/>
    <property type="molecule type" value="Genomic_DNA"/>
</dbReference>
<dbReference type="PANTHER" id="PTHR11516">
    <property type="entry name" value="PYRUVATE DEHYDROGENASE E1 COMPONENT, ALPHA SUBUNIT BACTERIAL AND ORGANELLAR"/>
    <property type="match status" value="1"/>
</dbReference>
<evidence type="ECO:0000313" key="6">
    <source>
        <dbReference type="EMBL" id="VCU69355.1"/>
    </source>
</evidence>
<dbReference type="EC" id="1.1.1.-" evidence="6"/>
<evidence type="ECO:0000256" key="4">
    <source>
        <dbReference type="SAM" id="MobiDB-lite"/>
    </source>
</evidence>
<keyword evidence="7" id="KW-1185">Reference proteome</keyword>
<dbReference type="Pfam" id="PF00676">
    <property type="entry name" value="E1_dh"/>
    <property type="match status" value="1"/>
</dbReference>
<dbReference type="AlphaFoldDB" id="A0A3P4B2G4"/>
<dbReference type="PANTHER" id="PTHR11516:SF60">
    <property type="entry name" value="PYRUVATE DEHYDROGENASE E1 COMPONENT SUBUNIT ALPHA"/>
    <property type="match status" value="1"/>
</dbReference>
<evidence type="ECO:0000313" key="7">
    <source>
        <dbReference type="Proteomes" id="UP000277294"/>
    </source>
</evidence>
<dbReference type="GO" id="GO:0004739">
    <property type="term" value="F:pyruvate dehydrogenase (acetyl-transferring) activity"/>
    <property type="evidence" value="ECO:0007669"/>
    <property type="project" value="TreeGrafter"/>
</dbReference>
<evidence type="ECO:0000256" key="3">
    <source>
        <dbReference type="ARBA" id="ARBA00023052"/>
    </source>
</evidence>
<accession>A0A3P4B2G4</accession>
<organism evidence="6 7">
    <name type="scientific">Pigmentiphaga humi</name>
    <dbReference type="NCBI Taxonomy" id="2478468"/>
    <lineage>
        <taxon>Bacteria</taxon>
        <taxon>Pseudomonadati</taxon>
        <taxon>Pseudomonadota</taxon>
        <taxon>Betaproteobacteria</taxon>
        <taxon>Burkholderiales</taxon>
        <taxon>Alcaligenaceae</taxon>
        <taxon>Pigmentiphaga</taxon>
    </lineage>
</organism>
<comment type="cofactor">
    <cofactor evidence="1">
        <name>thiamine diphosphate</name>
        <dbReference type="ChEBI" id="CHEBI:58937"/>
    </cofactor>
</comment>
<dbReference type="RefSeq" id="WP_124078703.1">
    <property type="nucleotide sequence ID" value="NZ_UWPJ01000013.1"/>
</dbReference>
<dbReference type="InterPro" id="IPR001017">
    <property type="entry name" value="DH_E1"/>
</dbReference>
<keyword evidence="2 6" id="KW-0560">Oxidoreductase</keyword>
<dbReference type="SUPFAM" id="SSF52518">
    <property type="entry name" value="Thiamin diphosphate-binding fold (THDP-binding)"/>
    <property type="match status" value="1"/>
</dbReference>
<dbReference type="Gene3D" id="3.40.50.970">
    <property type="match status" value="1"/>
</dbReference>
<gene>
    <name evidence="6" type="primary">acoA_1</name>
    <name evidence="6" type="ORF">PIGHUM_01417</name>
</gene>
<evidence type="ECO:0000256" key="1">
    <source>
        <dbReference type="ARBA" id="ARBA00001964"/>
    </source>
</evidence>
<evidence type="ECO:0000256" key="2">
    <source>
        <dbReference type="ARBA" id="ARBA00023002"/>
    </source>
</evidence>
<name>A0A3P4B2G4_9BURK</name>
<feature type="region of interest" description="Disordered" evidence="4">
    <location>
        <begin position="303"/>
        <end position="325"/>
    </location>
</feature>
<feature type="domain" description="Dehydrogenase E1 component" evidence="5">
    <location>
        <begin position="20"/>
        <end position="316"/>
    </location>
</feature>
<dbReference type="InterPro" id="IPR050642">
    <property type="entry name" value="PDH_E1_Alpha_Subunit"/>
</dbReference>
<dbReference type="CDD" id="cd02000">
    <property type="entry name" value="TPP_E1_PDC_ADC_BCADC"/>
    <property type="match status" value="1"/>
</dbReference>
<protein>
    <submittedName>
        <fullName evidence="6">Acetoin:2,6-dichlorophenolindophenol oxidoreductase subunit alpha</fullName>
        <ecNumber evidence="6">1.1.1.-</ecNumber>
    </submittedName>
</protein>
<evidence type="ECO:0000259" key="5">
    <source>
        <dbReference type="Pfam" id="PF00676"/>
    </source>
</evidence>
<reference evidence="6 7" key="1">
    <citation type="submission" date="2018-10" db="EMBL/GenBank/DDBJ databases">
        <authorList>
            <person name="Criscuolo A."/>
        </authorList>
    </citation>
    <scope>NUCLEOTIDE SEQUENCE [LARGE SCALE GENOMIC DNA]</scope>
    <source>
        <strain evidence="6">DnA1</strain>
    </source>
</reference>
<dbReference type="GO" id="GO:0006086">
    <property type="term" value="P:pyruvate decarboxylation to acetyl-CoA"/>
    <property type="evidence" value="ECO:0007669"/>
    <property type="project" value="TreeGrafter"/>
</dbReference>
<dbReference type="InterPro" id="IPR029061">
    <property type="entry name" value="THDP-binding"/>
</dbReference>